<evidence type="ECO:0000256" key="6">
    <source>
        <dbReference type="SAM" id="SignalP"/>
    </source>
</evidence>
<evidence type="ECO:0000256" key="2">
    <source>
        <dbReference type="ARBA" id="ARBA00022692"/>
    </source>
</evidence>
<keyword evidence="4 5" id="KW-0472">Membrane</keyword>
<feature type="transmembrane region" description="Helical" evidence="5">
    <location>
        <begin position="301"/>
        <end position="320"/>
    </location>
</feature>
<dbReference type="GO" id="GO:0016020">
    <property type="term" value="C:membrane"/>
    <property type="evidence" value="ECO:0007669"/>
    <property type="project" value="UniProtKB-SubCell"/>
</dbReference>
<sequence length="516" mass="54602">MTKLYPMLFILAFSIVNAFSSTLTPIPTPTSIAPLSQTQTQTHHNYERIRNHHSPSALAASILVSDGDNFEEFDDSYSKDEMPVGDSGDNPKLSLASAIFNLVKAQVGSGVFALPAGVAAFGDVPAALVPATFLLCLLGLLSAYAFNMIPRLTRLNGVDNKTKIKSMSAAWEDEVGKSSSWIISMCCFLTPLGTTLTFSIILKDILGALAKSAGVTGVFSSKHTLLLGVTAAVLYPLCNLKSLASLAPVSMIGVLGTIATCVIMIARALPNSPYFQAGSAFLNSIPVASRPSFGVIGNNAFSPQILVLVAMVATSLLAHFSSHEFCNDLENNSPKRFAKLTAYSFSTTILINILVMSAGFLTFGGAAQSMVLNNYSPFDVGATFSRLVVAVSLVGSFPILFGAMKSAFFELTRKGKVVSDRFNKLTTQGFVGLLTLGGLLLEDAGLVVSLNGAVMGSFIIYAFPSIIFLKMTSRLVAEGKLESSKRLLLERLFNKSLVGIGGLIAVFGAAVILGLI</sequence>
<feature type="signal peptide" evidence="6">
    <location>
        <begin position="1"/>
        <end position="18"/>
    </location>
</feature>
<feature type="transmembrane region" description="Helical" evidence="5">
    <location>
        <begin position="340"/>
        <end position="363"/>
    </location>
</feature>
<evidence type="ECO:0000256" key="1">
    <source>
        <dbReference type="ARBA" id="ARBA00004141"/>
    </source>
</evidence>
<dbReference type="Pfam" id="PF01490">
    <property type="entry name" value="Aa_trans"/>
    <property type="match status" value="1"/>
</dbReference>
<feature type="transmembrane region" description="Helical" evidence="5">
    <location>
        <begin position="249"/>
        <end position="269"/>
    </location>
</feature>
<evidence type="ECO:0000256" key="3">
    <source>
        <dbReference type="ARBA" id="ARBA00022989"/>
    </source>
</evidence>
<reference evidence="8" key="1">
    <citation type="submission" date="2021-01" db="EMBL/GenBank/DDBJ databases">
        <authorList>
            <person name="Corre E."/>
            <person name="Pelletier E."/>
            <person name="Niang G."/>
            <person name="Scheremetjew M."/>
            <person name="Finn R."/>
            <person name="Kale V."/>
            <person name="Holt S."/>
            <person name="Cochrane G."/>
            <person name="Meng A."/>
            <person name="Brown T."/>
            <person name="Cohen L."/>
        </authorList>
    </citation>
    <scope>NUCLEOTIDE SEQUENCE</scope>
    <source>
        <strain evidence="8">MM31A-1</strain>
    </source>
</reference>
<feature type="transmembrane region" description="Helical" evidence="5">
    <location>
        <begin position="181"/>
        <end position="202"/>
    </location>
</feature>
<evidence type="ECO:0000259" key="7">
    <source>
        <dbReference type="Pfam" id="PF01490"/>
    </source>
</evidence>
<dbReference type="PANTHER" id="PTHR22950:SF652">
    <property type="entry name" value="TRANSMEMBRANE AMINO ACID TRANSPORTER FAMILY PROTEIN"/>
    <property type="match status" value="1"/>
</dbReference>
<feature type="transmembrane region" description="Helical" evidence="5">
    <location>
        <begin position="453"/>
        <end position="471"/>
    </location>
</feature>
<keyword evidence="2 5" id="KW-0812">Transmembrane</keyword>
<gene>
    <name evidence="8" type="ORF">CDEB00056_LOCUS23967</name>
</gene>
<feature type="transmembrane region" description="Helical" evidence="5">
    <location>
        <begin position="127"/>
        <end position="146"/>
    </location>
</feature>
<dbReference type="AlphaFoldDB" id="A0A7S3QJ71"/>
<dbReference type="EMBL" id="HBIO01031274">
    <property type="protein sequence ID" value="CAE0479113.1"/>
    <property type="molecule type" value="Transcribed_RNA"/>
</dbReference>
<evidence type="ECO:0000256" key="5">
    <source>
        <dbReference type="SAM" id="Phobius"/>
    </source>
</evidence>
<accession>A0A7S3QJ71</accession>
<organism evidence="8">
    <name type="scientific">Chaetoceros debilis</name>
    <dbReference type="NCBI Taxonomy" id="122233"/>
    <lineage>
        <taxon>Eukaryota</taxon>
        <taxon>Sar</taxon>
        <taxon>Stramenopiles</taxon>
        <taxon>Ochrophyta</taxon>
        <taxon>Bacillariophyta</taxon>
        <taxon>Coscinodiscophyceae</taxon>
        <taxon>Chaetocerotophycidae</taxon>
        <taxon>Chaetocerotales</taxon>
        <taxon>Chaetocerotaceae</taxon>
        <taxon>Chaetoceros</taxon>
    </lineage>
</organism>
<dbReference type="InterPro" id="IPR013057">
    <property type="entry name" value="AA_transpt_TM"/>
</dbReference>
<feature type="transmembrane region" description="Helical" evidence="5">
    <location>
        <begin position="492"/>
        <end position="515"/>
    </location>
</feature>
<feature type="transmembrane region" description="Helical" evidence="5">
    <location>
        <begin position="383"/>
        <end position="404"/>
    </location>
</feature>
<keyword evidence="6" id="KW-0732">Signal</keyword>
<feature type="transmembrane region" description="Helical" evidence="5">
    <location>
        <begin position="425"/>
        <end position="441"/>
    </location>
</feature>
<evidence type="ECO:0000313" key="8">
    <source>
        <dbReference type="EMBL" id="CAE0479113.1"/>
    </source>
</evidence>
<dbReference type="GO" id="GO:0015179">
    <property type="term" value="F:L-amino acid transmembrane transporter activity"/>
    <property type="evidence" value="ECO:0007669"/>
    <property type="project" value="TreeGrafter"/>
</dbReference>
<feature type="chain" id="PRO_5031377923" description="Amino acid transporter transmembrane domain-containing protein" evidence="6">
    <location>
        <begin position="19"/>
        <end position="516"/>
    </location>
</feature>
<feature type="domain" description="Amino acid transporter transmembrane" evidence="7">
    <location>
        <begin position="93"/>
        <end position="508"/>
    </location>
</feature>
<proteinExistence type="predicted"/>
<feature type="transmembrane region" description="Helical" evidence="5">
    <location>
        <begin position="214"/>
        <end position="237"/>
    </location>
</feature>
<protein>
    <recommendedName>
        <fullName evidence="7">Amino acid transporter transmembrane domain-containing protein</fullName>
    </recommendedName>
</protein>
<comment type="subcellular location">
    <subcellularLocation>
        <location evidence="1">Membrane</location>
        <topology evidence="1">Multi-pass membrane protein</topology>
    </subcellularLocation>
</comment>
<keyword evidence="3 5" id="KW-1133">Transmembrane helix</keyword>
<evidence type="ECO:0000256" key="4">
    <source>
        <dbReference type="ARBA" id="ARBA00023136"/>
    </source>
</evidence>
<dbReference type="PANTHER" id="PTHR22950">
    <property type="entry name" value="AMINO ACID TRANSPORTER"/>
    <property type="match status" value="1"/>
</dbReference>
<name>A0A7S3QJ71_9STRA</name>